<protein>
    <submittedName>
        <fullName evidence="1">Uncharacterized protein</fullName>
    </submittedName>
</protein>
<dbReference type="AlphaFoldDB" id="A0A0L7MBC8"/>
<dbReference type="Proteomes" id="UP000037442">
    <property type="component" value="Unassembled WGS sequence"/>
</dbReference>
<evidence type="ECO:0000313" key="1">
    <source>
        <dbReference type="EMBL" id="KOC18928.1"/>
    </source>
</evidence>
<organism evidence="1 2">
    <name type="scientific">Comamonas testosteroni</name>
    <name type="common">Pseudomonas testosteroni</name>
    <dbReference type="NCBI Taxonomy" id="285"/>
    <lineage>
        <taxon>Bacteria</taxon>
        <taxon>Pseudomonadati</taxon>
        <taxon>Pseudomonadota</taxon>
        <taxon>Betaproteobacteria</taxon>
        <taxon>Burkholderiales</taxon>
        <taxon>Comamonadaceae</taxon>
        <taxon>Comamonas</taxon>
    </lineage>
</organism>
<accession>A0A0L7MBC8</accession>
<name>A0A0L7MBC8_COMTE</name>
<comment type="caution">
    <text evidence="1">The sequence shown here is derived from an EMBL/GenBank/DDBJ whole genome shotgun (WGS) entry which is preliminary data.</text>
</comment>
<evidence type="ECO:0000313" key="2">
    <source>
        <dbReference type="Proteomes" id="UP000037442"/>
    </source>
</evidence>
<proteinExistence type="predicted"/>
<reference evidence="2" key="1">
    <citation type="submission" date="2014-06" db="EMBL/GenBank/DDBJ databases">
        <title>Draft genome sequence of C. testosteroni WDL7.</title>
        <authorList>
            <person name="Wu Y."/>
            <person name="Seshan H."/>
            <person name="Arumugam K."/>
        </authorList>
    </citation>
    <scope>NUCLEOTIDE SEQUENCE [LARGE SCALE GENOMIC DNA]</scope>
    <source>
        <strain evidence="2">WDL7</strain>
    </source>
</reference>
<dbReference type="EMBL" id="JNVD01000040">
    <property type="protein sequence ID" value="KOC18928.1"/>
    <property type="molecule type" value="Genomic_DNA"/>
</dbReference>
<sequence length="70" mass="7858">MACVRRFQNGRDLRVIKVSFLYEGGMALACLAGSDRRLALFPGAVGLLLSDYKNMSMLRLIYIDFSIKVI</sequence>
<gene>
    <name evidence="1" type="ORF">GL58_05745</name>
</gene>